<sequence>MIRRLGAMTALAAGVVVLLAPLSMAEDAPLPEGYEAPRSNTRTFTAWEAPLTTVSKFYTKPAEVPKEQLAESLGAKDKSTGTLVTLSDRFLFGFGSADLAPTAAASLDNVVALMAGTTGPVTVTGHTDSIGTDAVNQPLSEKRAEAVKDYLVSKGIDAARITTSGKGSTEPVADNEVDGHDNPEGRQQNRRVEVLFAKG</sequence>
<keyword evidence="9" id="KW-1185">Reference proteome</keyword>
<dbReference type="Gene3D" id="3.30.1330.60">
    <property type="entry name" value="OmpA-like domain"/>
    <property type="match status" value="1"/>
</dbReference>
<dbReference type="PRINTS" id="PR01021">
    <property type="entry name" value="OMPADOMAIN"/>
</dbReference>
<evidence type="ECO:0000256" key="3">
    <source>
        <dbReference type="ARBA" id="ARBA00023237"/>
    </source>
</evidence>
<protein>
    <recommendedName>
        <fullName evidence="7">OmpA-like domain-containing protein</fullName>
    </recommendedName>
</protein>
<reference evidence="8 9" key="1">
    <citation type="journal article" date="2013" name="ISME J.">
        <title>A metabolic model for members of the genus Tetrasphaera involved in enhanced biological phosphorus removal.</title>
        <authorList>
            <person name="Kristiansen R."/>
            <person name="Nguyen H.T.T."/>
            <person name="Saunders A.M."/>
            <person name="Nielsen J.L."/>
            <person name="Wimmer R."/>
            <person name="Le V.Q."/>
            <person name="McIlroy S.J."/>
            <person name="Petrovski S."/>
            <person name="Seviour R.J."/>
            <person name="Calteau A."/>
            <person name="Nielsen K.L."/>
            <person name="Nielsen P.H."/>
        </authorList>
    </citation>
    <scope>NUCLEOTIDE SEQUENCE [LARGE SCALE GENOMIC DNA]</scope>
    <source>
        <strain evidence="8 9">Lp2</strain>
    </source>
</reference>
<dbReference type="Proteomes" id="UP000013167">
    <property type="component" value="Unassembled WGS sequence"/>
</dbReference>
<dbReference type="PROSITE" id="PS01068">
    <property type="entry name" value="OMPA_1"/>
    <property type="match status" value="1"/>
</dbReference>
<evidence type="ECO:0000256" key="6">
    <source>
        <dbReference type="SAM" id="SignalP"/>
    </source>
</evidence>
<dbReference type="InterPro" id="IPR050330">
    <property type="entry name" value="Bact_OuterMem_StrucFunc"/>
</dbReference>
<dbReference type="PANTHER" id="PTHR30329">
    <property type="entry name" value="STATOR ELEMENT OF FLAGELLAR MOTOR COMPLEX"/>
    <property type="match status" value="1"/>
</dbReference>
<dbReference type="OrthoDB" id="5166631at2"/>
<dbReference type="eggNOG" id="COG2885">
    <property type="taxonomic scope" value="Bacteria"/>
</dbReference>
<evidence type="ECO:0000256" key="5">
    <source>
        <dbReference type="SAM" id="MobiDB-lite"/>
    </source>
</evidence>
<evidence type="ECO:0000313" key="9">
    <source>
        <dbReference type="Proteomes" id="UP000013167"/>
    </source>
</evidence>
<dbReference type="AlphaFoldDB" id="N0DXN2"/>
<dbReference type="HOGENOM" id="CLU_016890_10_2_11"/>
<dbReference type="PANTHER" id="PTHR30329:SF21">
    <property type="entry name" value="LIPOPROTEIN YIAD-RELATED"/>
    <property type="match status" value="1"/>
</dbReference>
<dbReference type="InterPro" id="IPR006665">
    <property type="entry name" value="OmpA-like"/>
</dbReference>
<evidence type="ECO:0000256" key="4">
    <source>
        <dbReference type="PROSITE-ProRule" id="PRU00473"/>
    </source>
</evidence>
<dbReference type="STRING" id="1193181.BN10_1070017"/>
<dbReference type="CDD" id="cd07185">
    <property type="entry name" value="OmpA_C-like"/>
    <property type="match status" value="1"/>
</dbReference>
<keyword evidence="3" id="KW-0998">Cell outer membrane</keyword>
<feature type="signal peptide" evidence="6">
    <location>
        <begin position="1"/>
        <end position="25"/>
    </location>
</feature>
<gene>
    <name evidence="8" type="ORF">BN10_1070017</name>
</gene>
<dbReference type="SUPFAM" id="SSF103088">
    <property type="entry name" value="OmpA-like"/>
    <property type="match status" value="1"/>
</dbReference>
<dbReference type="EMBL" id="CAIZ01000010">
    <property type="protein sequence ID" value="CCH68577.1"/>
    <property type="molecule type" value="Genomic_DNA"/>
</dbReference>
<evidence type="ECO:0000256" key="2">
    <source>
        <dbReference type="ARBA" id="ARBA00023136"/>
    </source>
</evidence>
<dbReference type="Pfam" id="PF00691">
    <property type="entry name" value="OmpA"/>
    <property type="match status" value="1"/>
</dbReference>
<feature type="domain" description="OmpA-like" evidence="7">
    <location>
        <begin position="79"/>
        <end position="199"/>
    </location>
</feature>
<dbReference type="RefSeq" id="WP_010851481.1">
    <property type="nucleotide sequence ID" value="NZ_HF570956.1"/>
</dbReference>
<dbReference type="InterPro" id="IPR006664">
    <property type="entry name" value="OMP_bac"/>
</dbReference>
<dbReference type="GO" id="GO:0009279">
    <property type="term" value="C:cell outer membrane"/>
    <property type="evidence" value="ECO:0007669"/>
    <property type="project" value="UniProtKB-SubCell"/>
</dbReference>
<organism evidence="8 9">
    <name type="scientific">Phycicoccus elongatus Lp2</name>
    <dbReference type="NCBI Taxonomy" id="1193181"/>
    <lineage>
        <taxon>Bacteria</taxon>
        <taxon>Bacillati</taxon>
        <taxon>Actinomycetota</taxon>
        <taxon>Actinomycetes</taxon>
        <taxon>Micrococcales</taxon>
        <taxon>Intrasporangiaceae</taxon>
        <taxon>Phycicoccus</taxon>
    </lineage>
</organism>
<proteinExistence type="predicted"/>
<dbReference type="PROSITE" id="PS51123">
    <property type="entry name" value="OMPA_2"/>
    <property type="match status" value="1"/>
</dbReference>
<comment type="caution">
    <text evidence="8">The sequence shown here is derived from an EMBL/GenBank/DDBJ whole genome shotgun (WGS) entry which is preliminary data.</text>
</comment>
<keyword evidence="2 4" id="KW-0472">Membrane</keyword>
<name>N0DXN2_9MICO</name>
<keyword evidence="6" id="KW-0732">Signal</keyword>
<accession>N0DXN2</accession>
<evidence type="ECO:0000256" key="1">
    <source>
        <dbReference type="ARBA" id="ARBA00004442"/>
    </source>
</evidence>
<evidence type="ECO:0000313" key="8">
    <source>
        <dbReference type="EMBL" id="CCH68577.1"/>
    </source>
</evidence>
<feature type="chain" id="PRO_5004106920" description="OmpA-like domain-containing protein" evidence="6">
    <location>
        <begin position="26"/>
        <end position="199"/>
    </location>
</feature>
<dbReference type="InterPro" id="IPR036737">
    <property type="entry name" value="OmpA-like_sf"/>
</dbReference>
<feature type="region of interest" description="Disordered" evidence="5">
    <location>
        <begin position="162"/>
        <end position="189"/>
    </location>
</feature>
<evidence type="ECO:0000259" key="7">
    <source>
        <dbReference type="PROSITE" id="PS51123"/>
    </source>
</evidence>
<comment type="subcellular location">
    <subcellularLocation>
        <location evidence="1">Cell outer membrane</location>
    </subcellularLocation>
</comment>
<dbReference type="InterPro" id="IPR006690">
    <property type="entry name" value="OMPA-like_CS"/>
</dbReference>